<name>A0A292ZEI3_SPHSA</name>
<keyword evidence="1 2" id="KW-0378">Hydrolase</keyword>
<dbReference type="PANTHER" id="PTHR31377:SF0">
    <property type="entry name" value="AGMATINE DEIMINASE-RELATED"/>
    <property type="match status" value="1"/>
</dbReference>
<evidence type="ECO:0000256" key="1">
    <source>
        <dbReference type="ARBA" id="ARBA00022801"/>
    </source>
</evidence>
<evidence type="ECO:0000313" key="5">
    <source>
        <dbReference type="Proteomes" id="UP000593663"/>
    </source>
</evidence>
<dbReference type="SUPFAM" id="SSF55909">
    <property type="entry name" value="Pentein"/>
    <property type="match status" value="1"/>
</dbReference>
<dbReference type="InterPro" id="IPR007466">
    <property type="entry name" value="Peptidyl-Arg-deiminase_porph"/>
</dbReference>
<dbReference type="KEGG" id="sbar:H5V43_05185"/>
<gene>
    <name evidence="3" type="ORF">H5V43_05185</name>
    <name evidence="2" type="ORF">SFOMI_2066</name>
</gene>
<dbReference type="AlphaFoldDB" id="A0A292ZEI3"/>
<proteinExistence type="predicted"/>
<dbReference type="GO" id="GO:0004668">
    <property type="term" value="F:protein-arginine deiminase activity"/>
    <property type="evidence" value="ECO:0007669"/>
    <property type="project" value="InterPro"/>
</dbReference>
<reference evidence="2" key="4">
    <citation type="submission" date="2017-10" db="EMBL/GenBank/DDBJ databases">
        <authorList>
            <person name="Banno H."/>
            <person name="Chua N.-H."/>
        </authorList>
    </citation>
    <scope>NUCLEOTIDE SEQUENCE</scope>
    <source>
        <strain evidence="2">OMI</strain>
    </source>
</reference>
<sequence length="327" mass="34759">MTFRMPAEWAPHEWTWIGFPTAAEEWPGAFEDARRQIAQFASALHAGGKGEEVRLVCASEGDADVARALVAPGVTILVQKLGDVWLRDTAPIAVMRGRERALVDFGFNGWGGKYRMPGDEDIGARLAATTGLPTSTQNWVFEGGAVDTDGTGLFVTTEQCLLNPNRNPELDRGKIETLLAGSLGLSDMLWLGDGLLNDHTDGHVDNLARFVAPGVLALPEASTDDDPNAAVYADARERARAFGVEVASVPSPGRVVVDGEVIPASYMNFAIGNAAVIVPVYGQPNDQAALDALKPFFPGREIVGLRSDAILSGGGSFHCCSQQMPSA</sequence>
<reference evidence="2" key="3">
    <citation type="submission" date="2017-10" db="EMBL/GenBank/DDBJ databases">
        <title>Bioaugmenting a lab-scale membrane bioreactor with Sphingobium fuliginis OMI to degrade 4-tert-butylphenol.</title>
        <authorList>
            <person name="Takada K."/>
            <person name="Shiba T."/>
            <person name="Soda S."/>
            <person name="Inoue D."/>
            <person name="Miyake M."/>
            <person name="Eguchi M."/>
            <person name="Ike M."/>
        </authorList>
    </citation>
    <scope>NUCLEOTIDE SEQUENCE</scope>
    <source>
        <strain evidence="2">OMI</strain>
    </source>
</reference>
<dbReference type="Proteomes" id="UP000221538">
    <property type="component" value="Unassembled WGS sequence"/>
</dbReference>
<dbReference type="Gene3D" id="3.75.10.10">
    <property type="entry name" value="L-arginine/glycine Amidinotransferase, Chain A"/>
    <property type="match status" value="1"/>
</dbReference>
<dbReference type="EMBL" id="CP060035">
    <property type="protein sequence ID" value="QOT72528.1"/>
    <property type="molecule type" value="Genomic_DNA"/>
</dbReference>
<reference evidence="3" key="6">
    <citation type="journal article" date="2021" name="Microbiol. Resour. Announc.">
        <title>Complete Genome Sequence of Sphingobium barthaii KK22, a High-Molecular-Weight Polycyclic Aromatic Hydrocarbon-Degrading Soil Bacterium.</title>
        <authorList>
            <person name="Mori J.F."/>
            <person name="Kanaly R.A."/>
        </authorList>
    </citation>
    <scope>NUCLEOTIDE SEQUENCE</scope>
    <source>
        <strain evidence="3">KK22</strain>
    </source>
</reference>
<reference evidence="5" key="5">
    <citation type="submission" date="2020-08" db="EMBL/GenBank/DDBJ databases">
        <title>Complete genome sequence of Sphingobium barthaii strain KK22, a high-molecular-weight polycyclic aromatic hydrocarbon-degrading soil bacterium.</title>
        <authorList>
            <person name="Mori J.F."/>
            <person name="Kanaly R.A."/>
        </authorList>
    </citation>
    <scope>NUCLEOTIDE SEQUENCE [LARGE SCALE GENOMIC DNA]</scope>
    <source>
        <strain evidence="5">KK22</strain>
    </source>
</reference>
<dbReference type="RefSeq" id="WP_099185796.1">
    <property type="nucleotide sequence ID" value="NZ_BEWI01000031.1"/>
</dbReference>
<organism evidence="2 4">
    <name type="scientific">Sphingobium fuliginis (strain ATCC 27551)</name>
    <dbReference type="NCBI Taxonomy" id="336203"/>
    <lineage>
        <taxon>Bacteria</taxon>
        <taxon>Pseudomonadati</taxon>
        <taxon>Pseudomonadota</taxon>
        <taxon>Alphaproteobacteria</taxon>
        <taxon>Sphingomonadales</taxon>
        <taxon>Sphingomonadaceae</taxon>
        <taxon>Sphingobium</taxon>
    </lineage>
</organism>
<dbReference type="Proteomes" id="UP000593663">
    <property type="component" value="Chromosome 1"/>
</dbReference>
<dbReference type="GO" id="GO:0047632">
    <property type="term" value="F:agmatine deiminase activity"/>
    <property type="evidence" value="ECO:0007669"/>
    <property type="project" value="UniProtKB-EC"/>
</dbReference>
<reference evidence="2 4" key="2">
    <citation type="journal article" date="2013" name="Environ. Sci. Technol.">
        <title>The 4-tert-butylphenol-utilizing bacterium Sphingobium fuliginis OMI can degrade bisphenols via phenolic ring hydroxylation and meta-cleavage pathway.</title>
        <authorList>
            <person name="Ogata Y."/>
            <person name="Goda S."/>
            <person name="Toyama T."/>
            <person name="Sei K."/>
            <person name="Ike M."/>
        </authorList>
    </citation>
    <scope>NUCLEOTIDE SEQUENCE [LARGE SCALE GENOMIC DNA]</scope>
    <source>
        <strain evidence="2 4">OMI</strain>
    </source>
</reference>
<dbReference type="GO" id="GO:0009446">
    <property type="term" value="P:putrescine biosynthetic process"/>
    <property type="evidence" value="ECO:0007669"/>
    <property type="project" value="InterPro"/>
</dbReference>
<evidence type="ECO:0000313" key="2">
    <source>
        <dbReference type="EMBL" id="GAY21518.1"/>
    </source>
</evidence>
<evidence type="ECO:0000313" key="3">
    <source>
        <dbReference type="EMBL" id="QOT72528.1"/>
    </source>
</evidence>
<dbReference type="EC" id="3.5.3.12" evidence="2"/>
<protein>
    <submittedName>
        <fullName evidence="2 3">Agmatine deiminase</fullName>
        <ecNumber evidence="2">3.5.3.12</ecNumber>
    </submittedName>
</protein>
<accession>A0A292ZEI3</accession>
<dbReference type="PANTHER" id="PTHR31377">
    <property type="entry name" value="AGMATINE DEIMINASE-RELATED"/>
    <property type="match status" value="1"/>
</dbReference>
<dbReference type="Pfam" id="PF04371">
    <property type="entry name" value="PAD_porph"/>
    <property type="match status" value="1"/>
</dbReference>
<reference evidence="2 4" key="1">
    <citation type="journal article" date="2013" name="Biodegradation">
        <title>Occurrence of 4-tert-butylphenol (4-t-BP) biodegradation in an aquatic sample caused by the presence of Spirodela polyrrhiza and isolation of a 4-t-BP-utilizing bacterium.</title>
        <authorList>
            <person name="Ogata Y."/>
            <person name="Toyama T."/>
            <person name="Yu N."/>
            <person name="Wang X."/>
            <person name="Sei K."/>
            <person name="Ike M."/>
        </authorList>
    </citation>
    <scope>NUCLEOTIDE SEQUENCE [LARGE SCALE GENOMIC DNA]</scope>
    <source>
        <strain evidence="2 4">OMI</strain>
    </source>
</reference>
<dbReference type="EMBL" id="BEWI01000031">
    <property type="protein sequence ID" value="GAY21518.1"/>
    <property type="molecule type" value="Genomic_DNA"/>
</dbReference>
<evidence type="ECO:0000313" key="4">
    <source>
        <dbReference type="Proteomes" id="UP000221538"/>
    </source>
</evidence>